<dbReference type="eggNOG" id="ENOG50334J4">
    <property type="taxonomic scope" value="Bacteria"/>
</dbReference>
<dbReference type="RefSeq" id="WP_051492391.1">
    <property type="nucleotide sequence ID" value="NZ_JAME01000120.1"/>
</dbReference>
<protein>
    <submittedName>
        <fullName evidence="1">Uncharacterized protein</fullName>
    </submittedName>
</protein>
<dbReference type="AlphaFoldDB" id="X7F133"/>
<organism evidence="1 2">
    <name type="scientific">Roseivivax isoporae LMG 25204</name>
    <dbReference type="NCBI Taxonomy" id="1449351"/>
    <lineage>
        <taxon>Bacteria</taxon>
        <taxon>Pseudomonadati</taxon>
        <taxon>Pseudomonadota</taxon>
        <taxon>Alphaproteobacteria</taxon>
        <taxon>Rhodobacterales</taxon>
        <taxon>Roseobacteraceae</taxon>
        <taxon>Roseivivax</taxon>
    </lineage>
</organism>
<feature type="non-terminal residue" evidence="1">
    <location>
        <position position="1"/>
    </location>
</feature>
<name>X7F133_9RHOB</name>
<dbReference type="STRING" id="1449351.RISW2_03105"/>
<accession>X7F133</accession>
<proteinExistence type="predicted"/>
<dbReference type="EMBL" id="JAME01000120">
    <property type="protein sequence ID" value="ETX26453.1"/>
    <property type="molecule type" value="Genomic_DNA"/>
</dbReference>
<keyword evidence="2" id="KW-1185">Reference proteome</keyword>
<comment type="caution">
    <text evidence="1">The sequence shown here is derived from an EMBL/GenBank/DDBJ whole genome shotgun (WGS) entry which is preliminary data.</text>
</comment>
<dbReference type="Proteomes" id="UP000023430">
    <property type="component" value="Unassembled WGS sequence"/>
</dbReference>
<gene>
    <name evidence="1" type="ORF">RISW2_03105</name>
</gene>
<evidence type="ECO:0000313" key="2">
    <source>
        <dbReference type="Proteomes" id="UP000023430"/>
    </source>
</evidence>
<reference evidence="1 2" key="1">
    <citation type="submission" date="2014-01" db="EMBL/GenBank/DDBJ databases">
        <title>Roseivivax isoporae LMG 25204 Genome Sequencing.</title>
        <authorList>
            <person name="Lai Q."/>
            <person name="Li G."/>
            <person name="Shao Z."/>
        </authorList>
    </citation>
    <scope>NUCLEOTIDE SEQUENCE [LARGE SCALE GENOMIC DNA]</scope>
    <source>
        <strain evidence="1 2">LMG 25204</strain>
    </source>
</reference>
<evidence type="ECO:0000313" key="1">
    <source>
        <dbReference type="EMBL" id="ETX26453.1"/>
    </source>
</evidence>
<sequence length="307" mass="31403">AQALLSLVQGYVDGVLSGRFPAGTAGAPAIAGAGDPDTGLSFPGGNQLRFSAGGAQRALLSSSALNLDVPITGTAVQSSPTDATPGKLLKAAAFGLGDVVGFLYNSGNDYDDNAGVGGFVGNNSGSSLPANAPSVRGFVGWQAFTAGNRGAQFLIGAQGANSDGSQAYFRGLDGDWAEWRRLIDDKNLLGTVSQSGGEPTGAIIERGGNSNGQYVKFADGTQLCWAYSFGGYTPDVAIGALYLSDNLVWTYPATFDATPSVFGGAINSSRWLSLGSRTASSCNTSMYAATQQFTPSPASLMAIGRWF</sequence>